<evidence type="ECO:0000313" key="3">
    <source>
        <dbReference type="RefSeq" id="XP_009769136.1"/>
    </source>
</evidence>
<evidence type="ECO:0000313" key="2">
    <source>
        <dbReference type="Proteomes" id="UP000189701"/>
    </source>
</evidence>
<proteinExistence type="predicted"/>
<dbReference type="Proteomes" id="UP000189701">
    <property type="component" value="Unplaced"/>
</dbReference>
<gene>
    <name evidence="3" type="primary">LOC104220036</name>
</gene>
<dbReference type="RefSeq" id="XP_009769136.1">
    <property type="nucleotide sequence ID" value="XM_009770834.1"/>
</dbReference>
<feature type="compositionally biased region" description="Basic and acidic residues" evidence="1">
    <location>
        <begin position="89"/>
        <end position="105"/>
    </location>
</feature>
<organism evidence="2 3">
    <name type="scientific">Nicotiana sylvestris</name>
    <name type="common">Wood tobacco</name>
    <name type="synonym">South American tobacco</name>
    <dbReference type="NCBI Taxonomy" id="4096"/>
    <lineage>
        <taxon>Eukaryota</taxon>
        <taxon>Viridiplantae</taxon>
        <taxon>Streptophyta</taxon>
        <taxon>Embryophyta</taxon>
        <taxon>Tracheophyta</taxon>
        <taxon>Spermatophyta</taxon>
        <taxon>Magnoliopsida</taxon>
        <taxon>eudicotyledons</taxon>
        <taxon>Gunneridae</taxon>
        <taxon>Pentapetalae</taxon>
        <taxon>asterids</taxon>
        <taxon>lamiids</taxon>
        <taxon>Solanales</taxon>
        <taxon>Solanaceae</taxon>
        <taxon>Nicotianoideae</taxon>
        <taxon>Nicotianeae</taxon>
        <taxon>Nicotiana</taxon>
    </lineage>
</organism>
<feature type="compositionally biased region" description="Polar residues" evidence="1">
    <location>
        <begin position="76"/>
        <end position="87"/>
    </location>
</feature>
<evidence type="ECO:0000256" key="1">
    <source>
        <dbReference type="SAM" id="MobiDB-lite"/>
    </source>
</evidence>
<reference evidence="2" key="1">
    <citation type="journal article" date="2013" name="Genome Biol.">
        <title>Reference genomes and transcriptomes of Nicotiana sylvestris and Nicotiana tomentosiformis.</title>
        <authorList>
            <person name="Sierro N."/>
            <person name="Battey J.N."/>
            <person name="Ouadi S."/>
            <person name="Bovet L."/>
            <person name="Goepfert S."/>
            <person name="Bakaher N."/>
            <person name="Peitsch M.C."/>
            <person name="Ivanov N.V."/>
        </authorList>
    </citation>
    <scope>NUCLEOTIDE SEQUENCE [LARGE SCALE GENOMIC DNA]</scope>
</reference>
<protein>
    <submittedName>
        <fullName evidence="3">Uncharacterized protein LOC104220036</fullName>
    </submittedName>
</protein>
<accession>A0A1U7VVZ5</accession>
<dbReference type="AlphaFoldDB" id="A0A1U7VVZ5"/>
<keyword evidence="2" id="KW-1185">Reference proteome</keyword>
<reference evidence="3" key="2">
    <citation type="submission" date="2025-08" db="UniProtKB">
        <authorList>
            <consortium name="RefSeq"/>
        </authorList>
    </citation>
    <scope>IDENTIFICATION</scope>
    <source>
        <tissue evidence="3">Leaf</tissue>
    </source>
</reference>
<sequence length="115" mass="13307">MERSLTYYTLLEYKEGPQTEMGAEEEDMEELWQIAGTGAEAHLLRSRKHITIAQEGLKDFQRDRQLWTQLPRRMTEAQTGRTFQSAIVQEDHIEARSRTSKRSEDGPDSDFSQSG</sequence>
<feature type="region of interest" description="Disordered" evidence="1">
    <location>
        <begin position="73"/>
        <end position="115"/>
    </location>
</feature>
<name>A0A1U7VVZ5_NICSY</name>